<dbReference type="AlphaFoldDB" id="A0A518CM33"/>
<evidence type="ECO:0000313" key="2">
    <source>
        <dbReference type="Proteomes" id="UP000317178"/>
    </source>
</evidence>
<organism evidence="1 2">
    <name type="scientific">Polystyrenella longa</name>
    <dbReference type="NCBI Taxonomy" id="2528007"/>
    <lineage>
        <taxon>Bacteria</taxon>
        <taxon>Pseudomonadati</taxon>
        <taxon>Planctomycetota</taxon>
        <taxon>Planctomycetia</taxon>
        <taxon>Planctomycetales</taxon>
        <taxon>Planctomycetaceae</taxon>
        <taxon>Polystyrenella</taxon>
    </lineage>
</organism>
<dbReference type="Proteomes" id="UP000317178">
    <property type="component" value="Chromosome"/>
</dbReference>
<evidence type="ECO:0000313" key="1">
    <source>
        <dbReference type="EMBL" id="QDU80291.1"/>
    </source>
</evidence>
<protein>
    <submittedName>
        <fullName evidence="1">Uncharacterized protein</fullName>
    </submittedName>
</protein>
<gene>
    <name evidence="1" type="ORF">Pla110_20180</name>
</gene>
<dbReference type="EMBL" id="CP036281">
    <property type="protein sequence ID" value="QDU80291.1"/>
    <property type="molecule type" value="Genomic_DNA"/>
</dbReference>
<name>A0A518CM33_9PLAN</name>
<accession>A0A518CM33</accession>
<dbReference type="KEGG" id="plon:Pla110_20180"/>
<proteinExistence type="predicted"/>
<keyword evidence="2" id="KW-1185">Reference proteome</keyword>
<dbReference type="RefSeq" id="WP_261342416.1">
    <property type="nucleotide sequence ID" value="NZ_CP036281.1"/>
</dbReference>
<sequence length="40" mass="4459">MMKLVLITPVLISQRDQTHHNNIQVEYVPSGAASEKAILL</sequence>
<reference evidence="1 2" key="1">
    <citation type="submission" date="2019-02" db="EMBL/GenBank/DDBJ databases">
        <title>Deep-cultivation of Planctomycetes and their phenomic and genomic characterization uncovers novel biology.</title>
        <authorList>
            <person name="Wiegand S."/>
            <person name="Jogler M."/>
            <person name="Boedeker C."/>
            <person name="Pinto D."/>
            <person name="Vollmers J."/>
            <person name="Rivas-Marin E."/>
            <person name="Kohn T."/>
            <person name="Peeters S.H."/>
            <person name="Heuer A."/>
            <person name="Rast P."/>
            <person name="Oberbeckmann S."/>
            <person name="Bunk B."/>
            <person name="Jeske O."/>
            <person name="Meyerdierks A."/>
            <person name="Storesund J.E."/>
            <person name="Kallscheuer N."/>
            <person name="Luecker S."/>
            <person name="Lage O.M."/>
            <person name="Pohl T."/>
            <person name="Merkel B.J."/>
            <person name="Hornburger P."/>
            <person name="Mueller R.-W."/>
            <person name="Bruemmer F."/>
            <person name="Labrenz M."/>
            <person name="Spormann A.M."/>
            <person name="Op den Camp H."/>
            <person name="Overmann J."/>
            <person name="Amann R."/>
            <person name="Jetten M.S.M."/>
            <person name="Mascher T."/>
            <person name="Medema M.H."/>
            <person name="Devos D.P."/>
            <person name="Kaster A.-K."/>
            <person name="Ovreas L."/>
            <person name="Rohde M."/>
            <person name="Galperin M.Y."/>
            <person name="Jogler C."/>
        </authorList>
    </citation>
    <scope>NUCLEOTIDE SEQUENCE [LARGE SCALE GENOMIC DNA]</scope>
    <source>
        <strain evidence="1 2">Pla110</strain>
    </source>
</reference>